<organism evidence="1 2">
    <name type="scientific">Gimesia fumaroli</name>
    <dbReference type="NCBI Taxonomy" id="2527976"/>
    <lineage>
        <taxon>Bacteria</taxon>
        <taxon>Pseudomonadati</taxon>
        <taxon>Planctomycetota</taxon>
        <taxon>Planctomycetia</taxon>
        <taxon>Planctomycetales</taxon>
        <taxon>Planctomycetaceae</taxon>
        <taxon>Gimesia</taxon>
    </lineage>
</organism>
<proteinExistence type="predicted"/>
<protein>
    <submittedName>
        <fullName evidence="1">Uncharacterized protein</fullName>
    </submittedName>
</protein>
<accession>A0A518IKN4</accession>
<name>A0A518IKN4_9PLAN</name>
<reference evidence="1 2" key="1">
    <citation type="submission" date="2019-03" db="EMBL/GenBank/DDBJ databases">
        <title>Deep-cultivation of Planctomycetes and their phenomic and genomic characterization uncovers novel biology.</title>
        <authorList>
            <person name="Wiegand S."/>
            <person name="Jogler M."/>
            <person name="Boedeker C."/>
            <person name="Pinto D."/>
            <person name="Vollmers J."/>
            <person name="Rivas-Marin E."/>
            <person name="Kohn T."/>
            <person name="Peeters S.H."/>
            <person name="Heuer A."/>
            <person name="Rast P."/>
            <person name="Oberbeckmann S."/>
            <person name="Bunk B."/>
            <person name="Jeske O."/>
            <person name="Meyerdierks A."/>
            <person name="Storesund J.E."/>
            <person name="Kallscheuer N."/>
            <person name="Luecker S."/>
            <person name="Lage O.M."/>
            <person name="Pohl T."/>
            <person name="Merkel B.J."/>
            <person name="Hornburger P."/>
            <person name="Mueller R.-W."/>
            <person name="Bruemmer F."/>
            <person name="Labrenz M."/>
            <person name="Spormann A.M."/>
            <person name="Op den Camp H."/>
            <person name="Overmann J."/>
            <person name="Amann R."/>
            <person name="Jetten M.S.M."/>
            <person name="Mascher T."/>
            <person name="Medema M.H."/>
            <person name="Devos D.P."/>
            <person name="Kaster A.-K."/>
            <person name="Ovreas L."/>
            <person name="Rohde M."/>
            <person name="Galperin M.Y."/>
            <person name="Jogler C."/>
        </authorList>
    </citation>
    <scope>NUCLEOTIDE SEQUENCE [LARGE SCALE GENOMIC DNA]</scope>
    <source>
        <strain evidence="1 2">Enr17</strain>
    </source>
</reference>
<dbReference type="KEGG" id="gfm:Enr17x_57250"/>
<keyword evidence="2" id="KW-1185">Reference proteome</keyword>
<dbReference type="EMBL" id="CP037452">
    <property type="protein sequence ID" value="QDV53644.1"/>
    <property type="molecule type" value="Genomic_DNA"/>
</dbReference>
<dbReference type="Proteomes" id="UP000318313">
    <property type="component" value="Chromosome"/>
</dbReference>
<gene>
    <name evidence="1" type="ORF">Enr17x_57250</name>
</gene>
<sequence length="43" mass="4891">MKQIDCLFDQPAIIFHNDIHKLGSFQNGLRGEIDDEKQCAQSS</sequence>
<dbReference type="AlphaFoldDB" id="A0A518IKN4"/>
<evidence type="ECO:0000313" key="1">
    <source>
        <dbReference type="EMBL" id="QDV53644.1"/>
    </source>
</evidence>
<evidence type="ECO:0000313" key="2">
    <source>
        <dbReference type="Proteomes" id="UP000318313"/>
    </source>
</evidence>